<evidence type="ECO:0000313" key="3">
    <source>
        <dbReference type="EMBL" id="CAG9823291.1"/>
    </source>
</evidence>
<dbReference type="GO" id="GO:0005886">
    <property type="term" value="C:plasma membrane"/>
    <property type="evidence" value="ECO:0007669"/>
    <property type="project" value="TreeGrafter"/>
</dbReference>
<dbReference type="SMART" id="SM00094">
    <property type="entry name" value="TR_FER"/>
    <property type="match status" value="1"/>
</dbReference>
<gene>
    <name evidence="3" type="ORF">PHAECO_LOCUS11455</name>
</gene>
<evidence type="ECO:0000256" key="1">
    <source>
        <dbReference type="SAM" id="SignalP"/>
    </source>
</evidence>
<feature type="chain" id="PRO_5040344651" description="Transferrin-like domain-containing protein" evidence="1">
    <location>
        <begin position="30"/>
        <end position="717"/>
    </location>
</feature>
<protein>
    <recommendedName>
        <fullName evidence="2">Transferrin-like domain-containing protein</fullName>
    </recommendedName>
</protein>
<dbReference type="PROSITE" id="PS51408">
    <property type="entry name" value="TRANSFERRIN_LIKE_4"/>
    <property type="match status" value="1"/>
</dbReference>
<dbReference type="GO" id="GO:0055037">
    <property type="term" value="C:recycling endosome"/>
    <property type="evidence" value="ECO:0007669"/>
    <property type="project" value="TreeGrafter"/>
</dbReference>
<dbReference type="PANTHER" id="PTHR11485">
    <property type="entry name" value="TRANSFERRIN"/>
    <property type="match status" value="1"/>
</dbReference>
<proteinExistence type="predicted"/>
<name>A0A9N9SKN1_PHACE</name>
<evidence type="ECO:0000313" key="4">
    <source>
        <dbReference type="Proteomes" id="UP001153737"/>
    </source>
</evidence>
<dbReference type="SUPFAM" id="SSF53850">
    <property type="entry name" value="Periplasmic binding protein-like II"/>
    <property type="match status" value="2"/>
</dbReference>
<dbReference type="Pfam" id="PF00405">
    <property type="entry name" value="Transferrin"/>
    <property type="match status" value="2"/>
</dbReference>
<dbReference type="OrthoDB" id="8183540at2759"/>
<dbReference type="GO" id="GO:0006826">
    <property type="term" value="P:iron ion transport"/>
    <property type="evidence" value="ECO:0007669"/>
    <property type="project" value="TreeGrafter"/>
</dbReference>
<sequence>MMKITFKMWKTYFSVYFLIYVFSPTESYGQYDQICTNSYNEEACNVISGNKSYVCTEETASKADCFLNMDKGISRLAIMDPEQSLLASALVSDRVIVIGTVSTEIPPYQTVVIIRKPYNGFESLKGKNFCHPGYSHDEAITKYVLEEFELKIISLNNSFCDTDENMTVAEKNVKAVSNFFASSCKPGPWTTDSELDTKWKSTYSNLCDLCGPQKCATIYNVPFNDTLTCLTKNSGDVALTTLRHAQIFFSQSVNVESFQYLCPNGTVSSGLKPCIWTKQLDPLIITEGNVTDFARNYIRTHLQNHGIETAVTKSLEQIFALKKTDKITLLDNPVPLKTYVETFRSIPSVQNNSNCNMTLKWCTLSDNAQKKCLWLQQAAANYGLKPSIDCVPNHVDESCAGDIKAEKADFAFINITYDSMAKQSGLEAIAYPEDVDAKLISVLIVLRNDRSDINHLKDLEGKRACFPEYGGKEWQAFMDAIRNNGLLPISCENDKIFGDFVGSSCLPGAKSRSCDSDFETREKLCAQCIPISNRLTAKYCNADEGNKYYTSDGALRCLDDESADYAVISVNEVAPSTNTSMYRVLCKNGSLARIPGLLVDERAPLTVIATGEVVARNDSSKRDDIVLLLREIEAVFGGNPGAVFDAFGVFDGSKNSLLPDTKLGLAFGDDVSIYVKNLQTLMKNSQECHVPISVSRASYNVILPTALLLMGFLILRF</sequence>
<dbReference type="AlphaFoldDB" id="A0A9N9SKN1"/>
<feature type="signal peptide" evidence="1">
    <location>
        <begin position="1"/>
        <end position="29"/>
    </location>
</feature>
<evidence type="ECO:0000259" key="2">
    <source>
        <dbReference type="PROSITE" id="PS51408"/>
    </source>
</evidence>
<reference evidence="3" key="1">
    <citation type="submission" date="2022-01" db="EMBL/GenBank/DDBJ databases">
        <authorList>
            <person name="King R."/>
        </authorList>
    </citation>
    <scope>NUCLEOTIDE SEQUENCE</scope>
</reference>
<dbReference type="PANTHER" id="PTHR11485:SF29">
    <property type="entry name" value="TRANSFERRIN 2"/>
    <property type="match status" value="1"/>
</dbReference>
<dbReference type="Gene3D" id="3.40.190.10">
    <property type="entry name" value="Periplasmic binding protein-like II"/>
    <property type="match status" value="3"/>
</dbReference>
<dbReference type="GO" id="GO:0005769">
    <property type="term" value="C:early endosome"/>
    <property type="evidence" value="ECO:0007669"/>
    <property type="project" value="TreeGrafter"/>
</dbReference>
<dbReference type="Proteomes" id="UP001153737">
    <property type="component" value="Chromosome 7"/>
</dbReference>
<feature type="domain" description="Transferrin-like" evidence="2">
    <location>
        <begin position="359"/>
        <end position="680"/>
    </location>
</feature>
<reference evidence="3" key="2">
    <citation type="submission" date="2022-10" db="EMBL/GenBank/DDBJ databases">
        <authorList>
            <consortium name="ENA_rothamsted_submissions"/>
            <consortium name="culmorum"/>
            <person name="King R."/>
        </authorList>
    </citation>
    <scope>NUCLEOTIDE SEQUENCE</scope>
</reference>
<organism evidence="3 4">
    <name type="scientific">Phaedon cochleariae</name>
    <name type="common">Mustard beetle</name>
    <dbReference type="NCBI Taxonomy" id="80249"/>
    <lineage>
        <taxon>Eukaryota</taxon>
        <taxon>Metazoa</taxon>
        <taxon>Ecdysozoa</taxon>
        <taxon>Arthropoda</taxon>
        <taxon>Hexapoda</taxon>
        <taxon>Insecta</taxon>
        <taxon>Pterygota</taxon>
        <taxon>Neoptera</taxon>
        <taxon>Endopterygota</taxon>
        <taxon>Coleoptera</taxon>
        <taxon>Polyphaga</taxon>
        <taxon>Cucujiformia</taxon>
        <taxon>Chrysomeloidea</taxon>
        <taxon>Chrysomelidae</taxon>
        <taxon>Chrysomelinae</taxon>
        <taxon>Chrysomelini</taxon>
        <taxon>Phaedon</taxon>
    </lineage>
</organism>
<dbReference type="EMBL" id="OU896713">
    <property type="protein sequence ID" value="CAG9823291.1"/>
    <property type="molecule type" value="Genomic_DNA"/>
</dbReference>
<accession>A0A9N9SKN1</accession>
<keyword evidence="4" id="KW-1185">Reference proteome</keyword>
<dbReference type="GO" id="GO:0005615">
    <property type="term" value="C:extracellular space"/>
    <property type="evidence" value="ECO:0007669"/>
    <property type="project" value="TreeGrafter"/>
</dbReference>
<dbReference type="InterPro" id="IPR001156">
    <property type="entry name" value="Transferrin-like_dom"/>
</dbReference>
<keyword evidence="1" id="KW-0732">Signal</keyword>